<feature type="compositionally biased region" description="Low complexity" evidence="3">
    <location>
        <begin position="1384"/>
        <end position="1403"/>
    </location>
</feature>
<reference evidence="5 6" key="1">
    <citation type="submission" date="2023-01" db="EMBL/GenBank/DDBJ databases">
        <title>Analysis of 21 Apiospora genomes using comparative genomics revels a genus with tremendous synthesis potential of carbohydrate active enzymes and secondary metabolites.</title>
        <authorList>
            <person name="Sorensen T."/>
        </authorList>
    </citation>
    <scope>NUCLEOTIDE SEQUENCE [LARGE SCALE GENOMIC DNA]</scope>
    <source>
        <strain evidence="5 6">CBS 114990</strain>
    </source>
</reference>
<evidence type="ECO:0000256" key="1">
    <source>
        <dbReference type="ARBA" id="ARBA00007428"/>
    </source>
</evidence>
<dbReference type="InterPro" id="IPR036871">
    <property type="entry name" value="PX_dom_sf"/>
</dbReference>
<name>A0ABR1WS01_9PEZI</name>
<feature type="compositionally biased region" description="Low complexity" evidence="3">
    <location>
        <begin position="597"/>
        <end position="609"/>
    </location>
</feature>
<dbReference type="PROSITE" id="PS51205">
    <property type="entry name" value="VPS9"/>
    <property type="match status" value="1"/>
</dbReference>
<dbReference type="PANTHER" id="PTHR24170">
    <property type="entry name" value="ANKYRIN REPEAT DOMAIN-CONTAINING PROTEIN 27"/>
    <property type="match status" value="1"/>
</dbReference>
<feature type="region of interest" description="Disordered" evidence="3">
    <location>
        <begin position="1"/>
        <end position="40"/>
    </location>
</feature>
<dbReference type="PANTHER" id="PTHR24170:SF1">
    <property type="entry name" value="DOMAIN PROTEIN, PUTATIVE (AFU_ORTHOLOGUE AFUA_1G09870)-RELATED"/>
    <property type="match status" value="1"/>
</dbReference>
<dbReference type="Proteomes" id="UP001433268">
    <property type="component" value="Unassembled WGS sequence"/>
</dbReference>
<dbReference type="RefSeq" id="XP_066669802.1">
    <property type="nucleotide sequence ID" value="XM_066810879.1"/>
</dbReference>
<dbReference type="InterPro" id="IPR036770">
    <property type="entry name" value="Ankyrin_rpt-contain_sf"/>
</dbReference>
<evidence type="ECO:0000313" key="6">
    <source>
        <dbReference type="Proteomes" id="UP001433268"/>
    </source>
</evidence>
<gene>
    <name evidence="5" type="ORF">PG997_006564</name>
</gene>
<feature type="coiled-coil region" evidence="2">
    <location>
        <begin position="1238"/>
        <end position="1266"/>
    </location>
</feature>
<keyword evidence="6" id="KW-1185">Reference proteome</keyword>
<proteinExistence type="inferred from homology"/>
<dbReference type="InterPro" id="IPR051248">
    <property type="entry name" value="UPF0507/Ank_repeat_27"/>
</dbReference>
<dbReference type="SUPFAM" id="SSF109993">
    <property type="entry name" value="VPS9 domain"/>
    <property type="match status" value="1"/>
</dbReference>
<dbReference type="Pfam" id="PF02204">
    <property type="entry name" value="VPS9"/>
    <property type="match status" value="1"/>
</dbReference>
<feature type="compositionally biased region" description="Polar residues" evidence="3">
    <location>
        <begin position="610"/>
        <end position="626"/>
    </location>
</feature>
<evidence type="ECO:0000313" key="5">
    <source>
        <dbReference type="EMBL" id="KAK8085293.1"/>
    </source>
</evidence>
<dbReference type="Pfam" id="PF13857">
    <property type="entry name" value="Ank_5"/>
    <property type="match status" value="1"/>
</dbReference>
<evidence type="ECO:0000256" key="2">
    <source>
        <dbReference type="SAM" id="Coils"/>
    </source>
</evidence>
<feature type="region of interest" description="Disordered" evidence="3">
    <location>
        <begin position="1364"/>
        <end position="1414"/>
    </location>
</feature>
<keyword evidence="2" id="KW-0175">Coiled coil</keyword>
<evidence type="ECO:0000259" key="4">
    <source>
        <dbReference type="PROSITE" id="PS51205"/>
    </source>
</evidence>
<dbReference type="InterPro" id="IPR003123">
    <property type="entry name" value="VPS9"/>
</dbReference>
<accession>A0ABR1WS01</accession>
<dbReference type="InterPro" id="IPR002110">
    <property type="entry name" value="Ankyrin_rpt"/>
</dbReference>
<dbReference type="SUPFAM" id="SSF64268">
    <property type="entry name" value="PX domain"/>
    <property type="match status" value="1"/>
</dbReference>
<feature type="region of interest" description="Disordered" evidence="3">
    <location>
        <begin position="591"/>
        <end position="626"/>
    </location>
</feature>
<dbReference type="SMART" id="SM00167">
    <property type="entry name" value="VPS9"/>
    <property type="match status" value="1"/>
</dbReference>
<protein>
    <recommendedName>
        <fullName evidence="4">VPS9 domain-containing protein</fullName>
    </recommendedName>
</protein>
<evidence type="ECO:0000256" key="3">
    <source>
        <dbReference type="SAM" id="MobiDB-lite"/>
    </source>
</evidence>
<dbReference type="InterPro" id="IPR037191">
    <property type="entry name" value="VPS9_dom_sf"/>
</dbReference>
<dbReference type="Gene3D" id="1.25.40.20">
    <property type="entry name" value="Ankyrin repeat-containing domain"/>
    <property type="match status" value="1"/>
</dbReference>
<comment type="caution">
    <text evidence="5">The sequence shown here is derived from an EMBL/GenBank/DDBJ whole genome shotgun (WGS) entry which is preliminary data.</text>
</comment>
<dbReference type="EMBL" id="JAQQWN010000005">
    <property type="protein sequence ID" value="KAK8085293.1"/>
    <property type="molecule type" value="Genomic_DNA"/>
</dbReference>
<organism evidence="5 6">
    <name type="scientific">Apiospora hydei</name>
    <dbReference type="NCBI Taxonomy" id="1337664"/>
    <lineage>
        <taxon>Eukaryota</taxon>
        <taxon>Fungi</taxon>
        <taxon>Dikarya</taxon>
        <taxon>Ascomycota</taxon>
        <taxon>Pezizomycotina</taxon>
        <taxon>Sordariomycetes</taxon>
        <taxon>Xylariomycetidae</taxon>
        <taxon>Amphisphaeriales</taxon>
        <taxon>Apiosporaceae</taxon>
        <taxon>Apiospora</taxon>
    </lineage>
</organism>
<dbReference type="Gene3D" id="1.20.1050.80">
    <property type="entry name" value="VPS9 domain"/>
    <property type="match status" value="1"/>
</dbReference>
<sequence length="1414" mass="156980">MAPTHQSQRDFYRAAPVTANKKTEPGIGSRSSGSGGWRGCHRESARVKSWLGADDIRKAHHTVTMKCSPVHHYIILVPTAEFLLTSRETEAGSPTAEVIASEDFLGSHVLKIPSSAATAGGKDAGVGNLRELRGKARQYNTVNGRSVVIKDAFVYSNKGFRTLAQAQILGDIIWYADALEPRQWLIYYISRPLVGTWEEIPIPKAIFIEGMAKQILAHTKELAAIENGEPSLPRKKEVKSFHDLLNHFPAIARQMQPGLEKLFREFTTVFERPLPPPPSASHIPDPMPDGPITTAMKRARSNSVSVRRQSVQSLNGAEDDQMAGSFFSEEDEDVMRASLETAVTTAIDLFQNVDKQQLSMLGATTELTGPLVERLIERYVAENVHNFIWTRLAAMRRHEDLELEAKIRQMEHIDISQLGLAIEGGLPEKHLLVVSIGRAVEEFGKMTTALCPQEMMELLLSTMKSVTNLTEQARPEINGTSAAEKPPLTINADTLVSLLLFVVIRAGVKNLQARLNYIRHFIFIDDVESGEMGYAVSTFEAVLSYLQRDSSGLRRASRRNKALWDATSKGELGELKRIMDPDADAVEDDIEDEVERSPVSSRAPSVSWSMVNGSSRRSSGTYTMSEPYSKGSGLSHVFPFQTDGTTEVQSPLRKRVKKVSMDVRSMSSGSEYSYRSRATSIVTTGSGLEGDTSAARLCQTQDSFGESVPMMAIQNTQPETLRYLLSLKDFYPPEMILQDVNNSNTTLLSAAVQLGHTELIDIILDFINNSVGSAQVKKYLALQDNMGRSIAHYLFHAPYLIRRIGKLLPWRQKDKNGLTPLFALCRSYDHVDYYAMVEAGLEAATEAQGDGQPLHLDDHVDSKGNTLLHIVHDALLIMKILHHCDVDVNATNEKRFTALMVASKYGRFDVVRSLYGDPRVDVAAKELRGLTAVELAKDDEVRNRIDDLTLFSMPSGDDARVTGVVRSFFVEDATIRLVIKSGAPNNDNSFTVTTCRRSMADFDRLAHLLSIENPASWIPNPAGQRSPFQIPSKPSRAVLKDIQTRTDWFLKILLAHPTFATHEMLWEFFLVPDLQAEMMEQRSRLKAETRAEKVREEMEPLEDMREVEQFVDHARDMVRSVNYSTKSVARRSNALSVVATDLYDATALLSKQVSNLAFLPPTYISSFETYTRNLQPQASLPSTTLHSSLLALQSTIAAMLAALARPPQLVSQIVSTRKSIERSYNSLSRSTRWPLGLLDETRQRMNEEKEERAKEKVKEVEELGRELRYTQQVVAGELAGWQEMHEKMARRAIREYARGMVVQERCRLEGLRRALRRLKEVDPGPVEVEHPAATQVDGVVDELEMIKARQGGHADNEEVQAVRAASATQEDVPGGEPLIPMENGSSQGAPASSSEGGESSAMGAAGGATLNATL</sequence>
<comment type="similarity">
    <text evidence="1">Belongs to the UPF0507 family.</text>
</comment>
<dbReference type="CDD" id="cd06093">
    <property type="entry name" value="PX_domain"/>
    <property type="match status" value="1"/>
</dbReference>
<dbReference type="GeneID" id="92043939"/>
<feature type="domain" description="VPS9" evidence="4">
    <location>
        <begin position="397"/>
        <end position="555"/>
    </location>
</feature>
<dbReference type="SUPFAM" id="SSF48403">
    <property type="entry name" value="Ankyrin repeat"/>
    <property type="match status" value="1"/>
</dbReference>